<evidence type="ECO:0000313" key="1">
    <source>
        <dbReference type="EMBL" id="MPR36585.1"/>
    </source>
</evidence>
<protein>
    <submittedName>
        <fullName evidence="1">Uncharacterized protein</fullName>
    </submittedName>
</protein>
<proteinExistence type="predicted"/>
<reference evidence="1 2" key="1">
    <citation type="submission" date="2019-10" db="EMBL/GenBank/DDBJ databases">
        <title>Draft Genome Sequence of Cytophagaceae sp. SJW1-29.</title>
        <authorList>
            <person name="Choi A."/>
        </authorList>
    </citation>
    <scope>NUCLEOTIDE SEQUENCE [LARGE SCALE GENOMIC DNA]</scope>
    <source>
        <strain evidence="1 2">SJW1-29</strain>
    </source>
</reference>
<dbReference type="Proteomes" id="UP000479293">
    <property type="component" value="Unassembled WGS sequence"/>
</dbReference>
<evidence type="ECO:0000313" key="2">
    <source>
        <dbReference type="Proteomes" id="UP000479293"/>
    </source>
</evidence>
<name>A0A7C9F5S7_9BACT</name>
<dbReference type="EMBL" id="WHLY01000002">
    <property type="protein sequence ID" value="MPR36585.1"/>
    <property type="molecule type" value="Genomic_DNA"/>
</dbReference>
<comment type="caution">
    <text evidence="1">The sequence shown here is derived from an EMBL/GenBank/DDBJ whole genome shotgun (WGS) entry which is preliminary data.</text>
</comment>
<keyword evidence="2" id="KW-1185">Reference proteome</keyword>
<dbReference type="RefSeq" id="WP_152764626.1">
    <property type="nucleotide sequence ID" value="NZ_WHLY01000002.1"/>
</dbReference>
<gene>
    <name evidence="1" type="ORF">GBK04_25395</name>
</gene>
<dbReference type="AlphaFoldDB" id="A0A7C9F5S7"/>
<accession>A0A7C9F5S7</accession>
<organism evidence="1 2">
    <name type="scientific">Salmonirosea aquatica</name>
    <dbReference type="NCBI Taxonomy" id="2654236"/>
    <lineage>
        <taxon>Bacteria</taxon>
        <taxon>Pseudomonadati</taxon>
        <taxon>Bacteroidota</taxon>
        <taxon>Cytophagia</taxon>
        <taxon>Cytophagales</taxon>
        <taxon>Spirosomataceae</taxon>
        <taxon>Salmonirosea</taxon>
    </lineage>
</organism>
<sequence>MAIRKFNHKEAFCLMIYQNMSDFRMEDIIIWNSRDGVTPFIVFHEGHEYQHVDWHRDMMMIDPEFLKERILLPGKHIFRDITKEEATEAAKKRIAQFFGTEFEIQKGSKRYDEVLANLIEDFEGGPKLVVLDDTEIARFGDLSNLLAG</sequence>